<organism evidence="4 5">
    <name type="scientific">Roseovarius azorensis</name>
    <dbReference type="NCBI Taxonomy" id="1287727"/>
    <lineage>
        <taxon>Bacteria</taxon>
        <taxon>Pseudomonadati</taxon>
        <taxon>Pseudomonadota</taxon>
        <taxon>Alphaproteobacteria</taxon>
        <taxon>Rhodobacterales</taxon>
        <taxon>Roseobacteraceae</taxon>
        <taxon>Roseovarius</taxon>
    </lineage>
</organism>
<sequence>MPDAANSLQFDAIARFALDPALAVPEDVLLRMSTLLIDTLGVAAGASGLDVAVIARDYACDYHGANRVEHAATLLFDGRRCSLPGAAWALATQIDNLDGHDGYNPTKGHIGCALVPALFALAEHRPDLSGRQALAALAMGYEVAARAAVALHATVADYHTSGAWNALGVAALGSRLRGHGGDVFRQALGIAEYHGPRSQMMREIDNPTMLRDGSGMGAYVGMSAALLAERGFTGAPAITVEGPEVAHVWADLGQDWTVMRNYIKPYPICRWAHGALEALRQLMAAHDFAAEEVTRMRVGTFAYSARLFAGVPQDTRQAQYSLGFALAVLLVHGRIAPEHVTGEGLRDPRVLAALDRIAVREEPRHSARYPEGRWSDITITLRDGRVIASGDVNARGGPEDPLSEQEIRDKLFRMAGVALSDGRIRAIWQMREALLDPACKFSQLAGLIHPATDGP</sequence>
<keyword evidence="5" id="KW-1185">Reference proteome</keyword>
<dbReference type="PANTHER" id="PTHR16943:SF8">
    <property type="entry name" value="2-METHYLCITRATE DEHYDRATASE"/>
    <property type="match status" value="1"/>
</dbReference>
<reference evidence="4 5" key="1">
    <citation type="submission" date="2016-10" db="EMBL/GenBank/DDBJ databases">
        <authorList>
            <person name="de Groot N.N."/>
        </authorList>
    </citation>
    <scope>NUCLEOTIDE SEQUENCE [LARGE SCALE GENOMIC DNA]</scope>
    <source>
        <strain evidence="4 5">DSM 100674</strain>
    </source>
</reference>
<dbReference type="RefSeq" id="WP_093035330.1">
    <property type="nucleotide sequence ID" value="NZ_FOAG01000005.1"/>
</dbReference>
<dbReference type="InterPro" id="IPR036148">
    <property type="entry name" value="MmgE/PrpD_sf"/>
</dbReference>
<dbReference type="InterPro" id="IPR045337">
    <property type="entry name" value="MmgE_PrpD_C"/>
</dbReference>
<dbReference type="InterPro" id="IPR005656">
    <property type="entry name" value="MmgE_PrpD"/>
</dbReference>
<dbReference type="PANTHER" id="PTHR16943">
    <property type="entry name" value="2-METHYLCITRATE DEHYDRATASE-RELATED"/>
    <property type="match status" value="1"/>
</dbReference>
<accession>A0A1H7PQH4</accession>
<dbReference type="STRING" id="1287727.SAMN05443999_10543"/>
<feature type="domain" description="MmgE/PrpD C-terminal" evidence="3">
    <location>
        <begin position="266"/>
        <end position="429"/>
    </location>
</feature>
<feature type="domain" description="MmgE/PrpD N-terminal" evidence="2">
    <location>
        <begin position="13"/>
        <end position="239"/>
    </location>
</feature>
<dbReference type="InterPro" id="IPR042188">
    <property type="entry name" value="MmgE/PrpD_sf_2"/>
</dbReference>
<comment type="similarity">
    <text evidence="1">Belongs to the PrpD family.</text>
</comment>
<evidence type="ECO:0000313" key="5">
    <source>
        <dbReference type="Proteomes" id="UP000199582"/>
    </source>
</evidence>
<dbReference type="SUPFAM" id="SSF103378">
    <property type="entry name" value="2-methylcitrate dehydratase PrpD"/>
    <property type="match status" value="1"/>
</dbReference>
<evidence type="ECO:0000259" key="2">
    <source>
        <dbReference type="Pfam" id="PF03972"/>
    </source>
</evidence>
<dbReference type="GO" id="GO:0016829">
    <property type="term" value="F:lyase activity"/>
    <property type="evidence" value="ECO:0007669"/>
    <property type="project" value="InterPro"/>
</dbReference>
<name>A0A1H7PQH4_9RHOB</name>
<dbReference type="AlphaFoldDB" id="A0A1H7PQH4"/>
<evidence type="ECO:0000256" key="1">
    <source>
        <dbReference type="ARBA" id="ARBA00006174"/>
    </source>
</evidence>
<evidence type="ECO:0000313" key="4">
    <source>
        <dbReference type="EMBL" id="SEL37297.1"/>
    </source>
</evidence>
<dbReference type="Gene3D" id="1.10.4100.10">
    <property type="entry name" value="2-methylcitrate dehydratase PrpD"/>
    <property type="match status" value="1"/>
</dbReference>
<protein>
    <submittedName>
        <fullName evidence="4">2-methylcitrate dehydratase PrpD</fullName>
    </submittedName>
</protein>
<dbReference type="InterPro" id="IPR042183">
    <property type="entry name" value="MmgE/PrpD_sf_1"/>
</dbReference>
<dbReference type="InterPro" id="IPR045336">
    <property type="entry name" value="MmgE_PrpD_N"/>
</dbReference>
<dbReference type="Pfam" id="PF03972">
    <property type="entry name" value="MmgE_PrpD_N"/>
    <property type="match status" value="1"/>
</dbReference>
<dbReference type="Gene3D" id="3.30.1330.120">
    <property type="entry name" value="2-methylcitrate dehydratase PrpD"/>
    <property type="match status" value="1"/>
</dbReference>
<gene>
    <name evidence="4" type="ORF">SAMN05443999_10543</name>
</gene>
<dbReference type="EMBL" id="FOAG01000005">
    <property type="protein sequence ID" value="SEL37297.1"/>
    <property type="molecule type" value="Genomic_DNA"/>
</dbReference>
<dbReference type="Pfam" id="PF19305">
    <property type="entry name" value="MmgE_PrpD_C"/>
    <property type="match status" value="1"/>
</dbReference>
<dbReference type="Proteomes" id="UP000199582">
    <property type="component" value="Unassembled WGS sequence"/>
</dbReference>
<proteinExistence type="inferred from homology"/>
<dbReference type="OrthoDB" id="9795089at2"/>
<evidence type="ECO:0000259" key="3">
    <source>
        <dbReference type="Pfam" id="PF19305"/>
    </source>
</evidence>